<evidence type="ECO:0000256" key="1">
    <source>
        <dbReference type="SAM" id="Phobius"/>
    </source>
</evidence>
<evidence type="ECO:0000313" key="3">
    <source>
        <dbReference type="Proteomes" id="UP001233172"/>
    </source>
</evidence>
<gene>
    <name evidence="2" type="ORF">Bpfe_023759</name>
</gene>
<proteinExistence type="predicted"/>
<dbReference type="EMBL" id="JASAOG010000159">
    <property type="protein sequence ID" value="KAK0046892.1"/>
    <property type="molecule type" value="Genomic_DNA"/>
</dbReference>
<dbReference type="Proteomes" id="UP001233172">
    <property type="component" value="Unassembled WGS sequence"/>
</dbReference>
<sequence length="140" mass="16346">MALQICLEGIALILIILAKLTLISYTITAILVCLLDKDLHKWFHKPKLNRRIRKTRVALYVIYTTVYKSLVLLFFMACRMVDLMSSPMIVFPVLNYLTCYFVLGFCLTGLVTALNHIAILYRHWLLEIDRERVINSTLFY</sequence>
<feature type="transmembrane region" description="Helical" evidence="1">
    <location>
        <begin position="57"/>
        <end position="77"/>
    </location>
</feature>
<evidence type="ECO:0000313" key="2">
    <source>
        <dbReference type="EMBL" id="KAK0046892.1"/>
    </source>
</evidence>
<dbReference type="AlphaFoldDB" id="A0AAD8F050"/>
<feature type="transmembrane region" description="Helical" evidence="1">
    <location>
        <begin position="89"/>
        <end position="114"/>
    </location>
</feature>
<comment type="caution">
    <text evidence="2">The sequence shown here is derived from an EMBL/GenBank/DDBJ whole genome shotgun (WGS) entry which is preliminary data.</text>
</comment>
<reference evidence="2" key="1">
    <citation type="journal article" date="2023" name="PLoS Negl. Trop. Dis.">
        <title>A genome sequence for Biomphalaria pfeifferi, the major vector snail for the human-infecting parasite Schistosoma mansoni.</title>
        <authorList>
            <person name="Bu L."/>
            <person name="Lu L."/>
            <person name="Laidemitt M.R."/>
            <person name="Zhang S.M."/>
            <person name="Mutuku M."/>
            <person name="Mkoji G."/>
            <person name="Steinauer M."/>
            <person name="Loker E.S."/>
        </authorList>
    </citation>
    <scope>NUCLEOTIDE SEQUENCE</scope>
    <source>
        <strain evidence="2">KasaAsao</strain>
    </source>
</reference>
<protein>
    <submittedName>
        <fullName evidence="2">Uncharacterized protein</fullName>
    </submittedName>
</protein>
<reference evidence="2" key="2">
    <citation type="submission" date="2023-04" db="EMBL/GenBank/DDBJ databases">
        <authorList>
            <person name="Bu L."/>
            <person name="Lu L."/>
            <person name="Laidemitt M.R."/>
            <person name="Zhang S.M."/>
            <person name="Mutuku M."/>
            <person name="Mkoji G."/>
            <person name="Steinauer M."/>
            <person name="Loker E.S."/>
        </authorList>
    </citation>
    <scope>NUCLEOTIDE SEQUENCE</scope>
    <source>
        <strain evidence="2">KasaAsao</strain>
        <tissue evidence="2">Whole Snail</tissue>
    </source>
</reference>
<name>A0AAD8F050_BIOPF</name>
<organism evidence="2 3">
    <name type="scientific">Biomphalaria pfeifferi</name>
    <name type="common">Bloodfluke planorb</name>
    <name type="synonym">Freshwater snail</name>
    <dbReference type="NCBI Taxonomy" id="112525"/>
    <lineage>
        <taxon>Eukaryota</taxon>
        <taxon>Metazoa</taxon>
        <taxon>Spiralia</taxon>
        <taxon>Lophotrochozoa</taxon>
        <taxon>Mollusca</taxon>
        <taxon>Gastropoda</taxon>
        <taxon>Heterobranchia</taxon>
        <taxon>Euthyneura</taxon>
        <taxon>Panpulmonata</taxon>
        <taxon>Hygrophila</taxon>
        <taxon>Lymnaeoidea</taxon>
        <taxon>Planorbidae</taxon>
        <taxon>Biomphalaria</taxon>
    </lineage>
</organism>
<feature type="transmembrane region" description="Helical" evidence="1">
    <location>
        <begin position="12"/>
        <end position="36"/>
    </location>
</feature>
<keyword evidence="1" id="KW-0812">Transmembrane</keyword>
<keyword evidence="1" id="KW-1133">Transmembrane helix</keyword>
<keyword evidence="3" id="KW-1185">Reference proteome</keyword>
<keyword evidence="1" id="KW-0472">Membrane</keyword>
<accession>A0AAD8F050</accession>